<dbReference type="Pfam" id="PF00096">
    <property type="entry name" value="zf-C2H2"/>
    <property type="match status" value="1"/>
</dbReference>
<dbReference type="PROSITE" id="PS50157">
    <property type="entry name" value="ZINC_FINGER_C2H2_2"/>
    <property type="match status" value="3"/>
</dbReference>
<dbReference type="SUPFAM" id="SSF57667">
    <property type="entry name" value="beta-beta-alpha zinc fingers"/>
    <property type="match status" value="2"/>
</dbReference>
<dbReference type="InterPro" id="IPR013087">
    <property type="entry name" value="Znf_C2H2_type"/>
</dbReference>
<dbReference type="FunFam" id="3.30.160.60:FF:000515">
    <property type="entry name" value="early growth response protein 4"/>
    <property type="match status" value="1"/>
</dbReference>
<keyword evidence="2 4" id="KW-0863">Zinc-finger</keyword>
<sequence length="410" mass="45254">MFESVRVFVFAGDDLHNETLRFSTSSAAFEDMDINLDALSVDGEVNFGLTESVTSTSFDLDQFASWSNFPSPLTTISDTPAIESSIQMGIRNASSVTSFEIEDHLGSPTTNLADACSVPVEPQTYSKQQTKGAVGDRLYVCPIDDCARSFYRNWDLTRHLKIHSGQKPFQCTVCSRSFSCSYNLITHNRVHSGEKPYSCDTCGRNFARSDAKMRHVKVHLKKKTKKYGPSGNDNSMKSSGNDLHNGIVMFTKNSTPLEGKKINLNALSVSGEDHFDLSKLFICTSFYFDQFPSWCNFPSPLTTISDTPAIESSIQMGIMNASSVTSSEIEDHLGRPTTNLAEASSVPVEPQTYSKQQTKGAVADRLYVCPIDDCARSFFRTQSPSEDPQWAEALPVHCMLGVLLLLVPTD</sequence>
<feature type="domain" description="C2H2-type" evidence="5">
    <location>
        <begin position="139"/>
        <end position="168"/>
    </location>
</feature>
<evidence type="ECO:0000256" key="3">
    <source>
        <dbReference type="ARBA" id="ARBA00022833"/>
    </source>
</evidence>
<dbReference type="InterPro" id="IPR036236">
    <property type="entry name" value="Znf_C2H2_sf"/>
</dbReference>
<organism evidence="6 7">
    <name type="scientific">Caerostris darwini</name>
    <dbReference type="NCBI Taxonomy" id="1538125"/>
    <lineage>
        <taxon>Eukaryota</taxon>
        <taxon>Metazoa</taxon>
        <taxon>Ecdysozoa</taxon>
        <taxon>Arthropoda</taxon>
        <taxon>Chelicerata</taxon>
        <taxon>Arachnida</taxon>
        <taxon>Araneae</taxon>
        <taxon>Araneomorphae</taxon>
        <taxon>Entelegynae</taxon>
        <taxon>Araneoidea</taxon>
        <taxon>Araneidae</taxon>
        <taxon>Caerostris</taxon>
    </lineage>
</organism>
<dbReference type="GO" id="GO:0000981">
    <property type="term" value="F:DNA-binding transcription factor activity, RNA polymerase II-specific"/>
    <property type="evidence" value="ECO:0007669"/>
    <property type="project" value="TreeGrafter"/>
</dbReference>
<dbReference type="GO" id="GO:0000978">
    <property type="term" value="F:RNA polymerase II cis-regulatory region sequence-specific DNA binding"/>
    <property type="evidence" value="ECO:0007669"/>
    <property type="project" value="TreeGrafter"/>
</dbReference>
<proteinExistence type="predicted"/>
<reference evidence="6 7" key="1">
    <citation type="submission" date="2021-06" db="EMBL/GenBank/DDBJ databases">
        <title>Caerostris darwini draft genome.</title>
        <authorList>
            <person name="Kono N."/>
            <person name="Arakawa K."/>
        </authorList>
    </citation>
    <scope>NUCLEOTIDE SEQUENCE [LARGE SCALE GENOMIC DNA]</scope>
</reference>
<evidence type="ECO:0000256" key="1">
    <source>
        <dbReference type="ARBA" id="ARBA00022723"/>
    </source>
</evidence>
<keyword evidence="7" id="KW-1185">Reference proteome</keyword>
<dbReference type="AlphaFoldDB" id="A0AAV4N5T6"/>
<dbReference type="SMART" id="SM00355">
    <property type="entry name" value="ZnF_C2H2"/>
    <property type="match status" value="3"/>
</dbReference>
<dbReference type="EMBL" id="BPLQ01001146">
    <property type="protein sequence ID" value="GIX79046.1"/>
    <property type="molecule type" value="Genomic_DNA"/>
</dbReference>
<name>A0AAV4N5T6_9ARAC</name>
<dbReference type="PANTHER" id="PTHR23235">
    <property type="entry name" value="KRUEPPEL-LIKE TRANSCRIPTION FACTOR"/>
    <property type="match status" value="1"/>
</dbReference>
<dbReference type="PANTHER" id="PTHR23235:SF60">
    <property type="entry name" value="STRIPE, ISOFORM D"/>
    <property type="match status" value="1"/>
</dbReference>
<evidence type="ECO:0000313" key="7">
    <source>
        <dbReference type="Proteomes" id="UP001054837"/>
    </source>
</evidence>
<keyword evidence="1" id="KW-0479">Metal-binding</keyword>
<evidence type="ECO:0000259" key="5">
    <source>
        <dbReference type="PROSITE" id="PS50157"/>
    </source>
</evidence>
<accession>A0AAV4N5T6</accession>
<dbReference type="GO" id="GO:0008270">
    <property type="term" value="F:zinc ion binding"/>
    <property type="evidence" value="ECO:0007669"/>
    <property type="project" value="UniProtKB-KW"/>
</dbReference>
<evidence type="ECO:0000313" key="6">
    <source>
        <dbReference type="EMBL" id="GIX79046.1"/>
    </source>
</evidence>
<dbReference type="Proteomes" id="UP001054837">
    <property type="component" value="Unassembled WGS sequence"/>
</dbReference>
<dbReference type="Gene3D" id="3.30.160.60">
    <property type="entry name" value="Classic Zinc Finger"/>
    <property type="match status" value="3"/>
</dbReference>
<keyword evidence="3" id="KW-0862">Zinc</keyword>
<dbReference type="PROSITE" id="PS00028">
    <property type="entry name" value="ZINC_FINGER_C2H2_1"/>
    <property type="match status" value="3"/>
</dbReference>
<evidence type="ECO:0000256" key="4">
    <source>
        <dbReference type="PROSITE-ProRule" id="PRU00042"/>
    </source>
</evidence>
<protein>
    <recommendedName>
        <fullName evidence="5">C2H2-type domain-containing protein</fullName>
    </recommendedName>
</protein>
<evidence type="ECO:0000256" key="2">
    <source>
        <dbReference type="ARBA" id="ARBA00022771"/>
    </source>
</evidence>
<gene>
    <name evidence="6" type="ORF">CDAR_231911</name>
</gene>
<comment type="caution">
    <text evidence="6">The sequence shown here is derived from an EMBL/GenBank/DDBJ whole genome shotgun (WGS) entry which is preliminary data.</text>
</comment>
<feature type="domain" description="C2H2-type" evidence="5">
    <location>
        <begin position="197"/>
        <end position="224"/>
    </location>
</feature>
<feature type="domain" description="C2H2-type" evidence="5">
    <location>
        <begin position="169"/>
        <end position="196"/>
    </location>
</feature>